<feature type="non-terminal residue" evidence="14">
    <location>
        <position position="1630"/>
    </location>
</feature>
<evidence type="ECO:0000256" key="8">
    <source>
        <dbReference type="ARBA" id="ARBA00076419"/>
    </source>
</evidence>
<dbReference type="InterPro" id="IPR000299">
    <property type="entry name" value="FERM_domain"/>
</dbReference>
<dbReference type="SMART" id="SM00295">
    <property type="entry name" value="B41"/>
    <property type="match status" value="1"/>
</dbReference>
<feature type="region of interest" description="Disordered" evidence="10">
    <location>
        <begin position="621"/>
        <end position="699"/>
    </location>
</feature>
<dbReference type="CDD" id="cd14473">
    <property type="entry name" value="FERM_B-lobe"/>
    <property type="match status" value="1"/>
</dbReference>
<keyword evidence="3" id="KW-0446">Lipid-binding</keyword>
<feature type="region of interest" description="Disordered" evidence="10">
    <location>
        <begin position="834"/>
        <end position="872"/>
    </location>
</feature>
<dbReference type="PROSITE" id="PS50106">
    <property type="entry name" value="PDZ"/>
    <property type="match status" value="1"/>
</dbReference>
<keyword evidence="4" id="KW-0966">Cell projection</keyword>
<comment type="subunit">
    <text evidence="6">Interacts (via C-terminus) with DLG1, DLG2, DLG3 and DLG4/PSD95. Interacts (via N-terminus) with ARHGEF7; the interaction is mediated by the PDZ domain. Interacts with GPSM2 (via TPR repeat region).</text>
</comment>
<keyword evidence="13" id="KW-1185">Reference proteome</keyword>
<dbReference type="SMART" id="SM00228">
    <property type="entry name" value="PDZ"/>
    <property type="match status" value="1"/>
</dbReference>
<feature type="region of interest" description="Disordered" evidence="10">
    <location>
        <begin position="1141"/>
        <end position="1197"/>
    </location>
</feature>
<evidence type="ECO:0000256" key="10">
    <source>
        <dbReference type="SAM" id="MobiDB-lite"/>
    </source>
</evidence>
<dbReference type="InterPro" id="IPR014352">
    <property type="entry name" value="FERM/acyl-CoA-bd_prot_sf"/>
</dbReference>
<feature type="region of interest" description="Disordered" evidence="10">
    <location>
        <begin position="970"/>
        <end position="1126"/>
    </location>
</feature>
<organism evidence="13 14">
    <name type="scientific">Neomonachus schauinslandi</name>
    <name type="common">Hawaiian monk seal</name>
    <name type="synonym">Monachus schauinslandi</name>
    <dbReference type="NCBI Taxonomy" id="29088"/>
    <lineage>
        <taxon>Eukaryota</taxon>
        <taxon>Metazoa</taxon>
        <taxon>Chordata</taxon>
        <taxon>Craniata</taxon>
        <taxon>Vertebrata</taxon>
        <taxon>Euteleostomi</taxon>
        <taxon>Mammalia</taxon>
        <taxon>Eutheria</taxon>
        <taxon>Laurasiatheria</taxon>
        <taxon>Carnivora</taxon>
        <taxon>Caniformia</taxon>
        <taxon>Pinnipedia</taxon>
        <taxon>Phocidae</taxon>
        <taxon>Monachinae</taxon>
        <taxon>Monachini</taxon>
        <taxon>Neomonachus</taxon>
    </lineage>
</organism>
<dbReference type="InterPro" id="IPR001478">
    <property type="entry name" value="PDZ"/>
</dbReference>
<dbReference type="Gene3D" id="1.20.80.10">
    <property type="match status" value="1"/>
</dbReference>
<accession>A0A8M1M4F7</accession>
<feature type="region of interest" description="Disordered" evidence="10">
    <location>
        <begin position="555"/>
        <end position="574"/>
    </location>
</feature>
<dbReference type="GO" id="GO:0043197">
    <property type="term" value="C:dendritic spine"/>
    <property type="evidence" value="ECO:0007669"/>
    <property type="project" value="UniProtKB-SubCell"/>
</dbReference>
<proteinExistence type="predicted"/>
<dbReference type="SUPFAM" id="SSF50729">
    <property type="entry name" value="PH domain-like"/>
    <property type="match status" value="1"/>
</dbReference>
<evidence type="ECO:0000256" key="5">
    <source>
        <dbReference type="ARBA" id="ARBA00056589"/>
    </source>
</evidence>
<dbReference type="GeneID" id="110570411"/>
<feature type="region of interest" description="Disordered" evidence="10">
    <location>
        <begin position="488"/>
        <end position="520"/>
    </location>
</feature>
<protein>
    <recommendedName>
        <fullName evidence="7">FERM and PDZ domain-containing protein 4</fullName>
    </recommendedName>
    <alternativeName>
        <fullName evidence="9">PDZ domain-containing protein 10</fullName>
    </alternativeName>
    <alternativeName>
        <fullName evidence="8">PSD-95-interacting regulator of spine morphogenesis</fullName>
    </alternativeName>
</protein>
<dbReference type="CDD" id="cd13183">
    <property type="entry name" value="FERM_C_FRMPD1_FRMPD3_FRMPD4"/>
    <property type="match status" value="1"/>
</dbReference>
<feature type="compositionally biased region" description="Polar residues" evidence="10">
    <location>
        <begin position="502"/>
        <end position="511"/>
    </location>
</feature>
<evidence type="ECO:0000256" key="2">
    <source>
        <dbReference type="ARBA" id="ARBA00023018"/>
    </source>
</evidence>
<evidence type="ECO:0000256" key="4">
    <source>
        <dbReference type="ARBA" id="ARBA00023273"/>
    </source>
</evidence>
<dbReference type="FunFam" id="2.30.29.30:FF:000066">
    <property type="entry name" value="FERM and PDZ domain-containing protein 4"/>
    <property type="match status" value="1"/>
</dbReference>
<dbReference type="SUPFAM" id="SSF54236">
    <property type="entry name" value="Ubiquitin-like"/>
    <property type="match status" value="1"/>
</dbReference>
<dbReference type="FunFam" id="2.30.42.10:FF:000053">
    <property type="entry name" value="FERM and PDZ domain-containing protein 4"/>
    <property type="match status" value="1"/>
</dbReference>
<dbReference type="InterPro" id="IPR036034">
    <property type="entry name" value="PDZ_sf"/>
</dbReference>
<dbReference type="InterPro" id="IPR019749">
    <property type="entry name" value="Band_41_domain"/>
</dbReference>
<comment type="function">
    <text evidence="5">Positive regulator of dendritic spine morphogenesis and density. Required for the maintenance of excitatory synaptic transmission. Binds phosphatidylinositol 4,5-bisphosphate.</text>
</comment>
<dbReference type="InterPro" id="IPR029071">
    <property type="entry name" value="Ubiquitin-like_domsf"/>
</dbReference>
<feature type="compositionally biased region" description="Polar residues" evidence="10">
    <location>
        <begin position="1026"/>
        <end position="1045"/>
    </location>
</feature>
<comment type="subcellular location">
    <subcellularLocation>
        <location evidence="1">Cell projection</location>
        <location evidence="1">Dendritic spine</location>
    </subcellularLocation>
</comment>
<dbReference type="CDD" id="cd17169">
    <property type="entry name" value="FERM_F1_FRMPD3"/>
    <property type="match status" value="1"/>
</dbReference>
<evidence type="ECO:0000256" key="3">
    <source>
        <dbReference type="ARBA" id="ARBA00023121"/>
    </source>
</evidence>
<evidence type="ECO:0000256" key="7">
    <source>
        <dbReference type="ARBA" id="ARBA00070890"/>
    </source>
</evidence>
<evidence type="ECO:0000256" key="1">
    <source>
        <dbReference type="ARBA" id="ARBA00004552"/>
    </source>
</evidence>
<sequence>MQEESANAMEWEQLPTETWRQVTIRRDPICGFGFVAGSERPVVVRSVRPGGPSEDKLLAGDQIVAINEEDVSEAPRERFIELIRSAKEFIVLTVLHTHQSPKSAFISAAKKARLRSNPAKVRFSEQVAVGETDAKMMKKEAILLIPNVLKVFLENGQIKSFTFDGRTTVKDVMVTLQDRLSLRYIEHFALVLEYAGPEQNHKFLLLQDKQPLAYVVQRTHYQGMKCLFRISFFPKDPVELLRRDPAAFEYLYIQSRNDVIRERFGMDPKPEMLLGLAALHIYITVSATRPSQKISLKNVEKEWGLEPFLPPSLLQGIKEKNLRKSLSQQLKAHQTHPSTGTKGSAIQAKLQYLRILNELPTFTGVLFNTVGLDEKQSATTLLVGPRHGISHVIDLKTNLTTVLSEFSKISKIQLFRENQGVARVETSIMDAKPLVLLMEWPEATNFACLIAGYCRLLLDSRKMVFSRPASQPLPPPMIKADYMHSAHRPVPGGHLGKKESSYVGSMGTSPRKSSRCTPPPADSELVSFCYLHMREQRKEQESRTDVNENLIFFEETRPRTKSDPTSKSSGQGYDVIPDDFDAASLDHEPCASRARSYTLDNSLGAEALNFYCDSCKAKLQEQLGPRKGGRPGSSRDNMVDLMSLPPPGSEEEEEEEDESTSLLPAIAAPPPGFRDNSSDEDDPKRRAAQSQEQGRHLRGLLYDEIPVTLIDSVQPRTVRDHAQELDDALVSTLQALEALAASEDGPHPPPPQTAGLIVLATITPESSLDSGHETNSSELTDMSEMMSAMKQHQNTTYFLAQHLNKESLLARKDLPFRIQSCAAQAVLTAPYSLGRPDPNPALQPAVTGQSPGPPGARRKLPPSESQPPQRERAYALAVHPALSPQLSEQKNLSLLSPVPEDKGPGHTRAGLEMSLRAATPSLSEEQVSELRENLPKEVRLSPKLILDPKGSVTPAIISAALQQVVHPKSLPAPGGAIVNPPSSGERRLEASMGRPEVSMGRSEVSMMSGGASKNLKFKMSPGAPETSRNSQQPLSPEVSSGSRAPTGSRADSLHLSPQEDRLPGPSFPPKSYLARASRESLSKPSLGEVAGKAGPEGAKPSLHKQGAVSGQGEKGQLESMPQSSKIEETSLVPRAGYSMALQSPSCQPRGQSPLRPQAASRQVSTMPSRKLETTLDGAHSASEGPAKPKSSRGPFRLRNLFSATFPTRQKKETDERQAQLQKVKQYELEFLEELLKPPSQGELPGTEYLQPPAPGRCSWECLGAPNYRKLMRRYSISEPDQGDRASLTSNIYPHPPLGMLPREAKEVEAGLPLGLGPKTKSLESPTLGEPSYVQVAPETKGPRQMAVFSLPEEVYRKPADLDEDSESSRCCSIRYCFYYRKCDMADDASDSKDELSYSIPMKILPGMKLDEQVVPVVSRTLQVLDAATCSGSSPEASRTQEIDLRASTFEGSLAKINALRAHAYGLPDGFLAARLDTNELLTVLRQCVASPEARAPKPYVSQISEYKLELALKFKELRASCRRVANVDKSPTHMLAAITGSFQVLSSLIETFVRLVFIVRSEAQRQELLAKVEEVVRNYTFLLRAAEESTTRNLNQQQQQPAAAAAVGAASGHPPGSPTPATVMSTFTRS</sequence>
<dbReference type="SUPFAM" id="SSF50156">
    <property type="entry name" value="PDZ domain-like"/>
    <property type="match status" value="1"/>
</dbReference>
<dbReference type="InterPro" id="IPR041779">
    <property type="entry name" value="FRMPD1/3/4_FERM_C"/>
</dbReference>
<dbReference type="FunFam" id="1.20.80.10:FF:000009">
    <property type="entry name" value="FERM and PDZ domain containing 4"/>
    <property type="match status" value="1"/>
</dbReference>
<feature type="compositionally biased region" description="Polar residues" evidence="10">
    <location>
        <begin position="1141"/>
        <end position="1150"/>
    </location>
</feature>
<keyword evidence="2" id="KW-0770">Synapse</keyword>
<dbReference type="GO" id="GO:0008289">
    <property type="term" value="F:lipid binding"/>
    <property type="evidence" value="ECO:0007669"/>
    <property type="project" value="UniProtKB-KW"/>
</dbReference>
<reference evidence="14" key="1">
    <citation type="submission" date="2025-08" db="UniProtKB">
        <authorList>
            <consortium name="RefSeq"/>
        </authorList>
    </citation>
    <scope>IDENTIFICATION</scope>
    <source>
        <tissue evidence="14">Blood</tissue>
    </source>
</reference>
<dbReference type="Gene3D" id="2.30.29.30">
    <property type="entry name" value="Pleckstrin-homology domain (PH domain)/Phosphotyrosine-binding domain (PTB)"/>
    <property type="match status" value="1"/>
</dbReference>
<dbReference type="PROSITE" id="PS50057">
    <property type="entry name" value="FERM_3"/>
    <property type="match status" value="1"/>
</dbReference>
<dbReference type="CDD" id="cd06769">
    <property type="entry name" value="PDZ_FRMPD1_3_4-like"/>
    <property type="match status" value="1"/>
</dbReference>
<dbReference type="InterPro" id="IPR019748">
    <property type="entry name" value="FERM_central"/>
</dbReference>
<dbReference type="Pfam" id="PF00373">
    <property type="entry name" value="FERM_M"/>
    <property type="match status" value="1"/>
</dbReference>
<evidence type="ECO:0000259" key="11">
    <source>
        <dbReference type="PROSITE" id="PS50057"/>
    </source>
</evidence>
<feature type="compositionally biased region" description="Basic and acidic residues" evidence="10">
    <location>
        <begin position="555"/>
        <end position="564"/>
    </location>
</feature>
<dbReference type="InterPro" id="IPR035963">
    <property type="entry name" value="FERM_2"/>
</dbReference>
<dbReference type="CTD" id="84443"/>
<name>A0A8M1M4F7_NEOSC</name>
<dbReference type="InterPro" id="IPR049385">
    <property type="entry name" value="FAK1-like_FERM_C"/>
</dbReference>
<evidence type="ECO:0000313" key="14">
    <source>
        <dbReference type="RefSeq" id="XP_044767870.1"/>
    </source>
</evidence>
<gene>
    <name evidence="14" type="primary">FRMPD3</name>
</gene>
<evidence type="ECO:0000256" key="6">
    <source>
        <dbReference type="ARBA" id="ARBA00062551"/>
    </source>
</evidence>
<dbReference type="Proteomes" id="UP000248481">
    <property type="component" value="Chromosome X"/>
</dbReference>
<dbReference type="Pfam" id="PF00595">
    <property type="entry name" value="PDZ"/>
    <property type="match status" value="1"/>
</dbReference>
<feature type="domain" description="FERM" evidence="11">
    <location>
        <begin position="147"/>
        <end position="461"/>
    </location>
</feature>
<evidence type="ECO:0000256" key="9">
    <source>
        <dbReference type="ARBA" id="ARBA00076507"/>
    </source>
</evidence>
<feature type="domain" description="PDZ" evidence="12">
    <location>
        <begin position="21"/>
        <end position="98"/>
    </location>
</feature>
<dbReference type="Gene3D" id="2.30.42.10">
    <property type="match status" value="1"/>
</dbReference>
<evidence type="ECO:0000259" key="12">
    <source>
        <dbReference type="PROSITE" id="PS50106"/>
    </source>
</evidence>
<dbReference type="Pfam" id="PF21477">
    <property type="entry name" value="FERM_C_FAK1"/>
    <property type="match status" value="1"/>
</dbReference>
<dbReference type="SUPFAM" id="SSF47031">
    <property type="entry name" value="Second domain of FERM"/>
    <property type="match status" value="1"/>
</dbReference>
<dbReference type="InterPro" id="IPR011993">
    <property type="entry name" value="PH-like_dom_sf"/>
</dbReference>
<evidence type="ECO:0000313" key="13">
    <source>
        <dbReference type="Proteomes" id="UP000248481"/>
    </source>
</evidence>
<dbReference type="PANTHER" id="PTHR46221">
    <property type="entry name" value="FERM AND PDZ DOMAIN-CONTAINING PROTEIN FAMILY MEMBER"/>
    <property type="match status" value="1"/>
</dbReference>
<feature type="compositionally biased region" description="Low complexity" evidence="10">
    <location>
        <begin position="1596"/>
        <end position="1614"/>
    </location>
</feature>
<dbReference type="RefSeq" id="XP_044767870.1">
    <property type="nucleotide sequence ID" value="XM_044911935.1"/>
</dbReference>
<dbReference type="KEGG" id="nsu:110570411"/>
<feature type="compositionally biased region" description="Acidic residues" evidence="10">
    <location>
        <begin position="649"/>
        <end position="659"/>
    </location>
</feature>
<dbReference type="PANTHER" id="PTHR46221:SF1">
    <property type="entry name" value="FERM AND PDZ DOMAIN-CONTAINING PROTEIN 3"/>
    <property type="match status" value="1"/>
</dbReference>
<feature type="region of interest" description="Disordered" evidence="10">
    <location>
        <begin position="1591"/>
        <end position="1630"/>
    </location>
</feature>